<dbReference type="Pfam" id="PF00248">
    <property type="entry name" value="Aldo_ket_red"/>
    <property type="match status" value="1"/>
</dbReference>
<proteinExistence type="inferred from homology"/>
<feature type="domain" description="NADP-dependent oxidoreductase" evidence="12">
    <location>
        <begin position="17"/>
        <end position="271"/>
    </location>
</feature>
<name>A0A8H7GN25_9ASCO</name>
<dbReference type="PROSITE" id="PS00798">
    <property type="entry name" value="ALDOKETO_REDUCTASE_1"/>
    <property type="match status" value="1"/>
</dbReference>
<dbReference type="PROSITE" id="PS00063">
    <property type="entry name" value="ALDOKETO_REDUCTASE_3"/>
    <property type="match status" value="1"/>
</dbReference>
<sequence>MLQTSFTLNNNVDIPSIGLGTWQAKDNIVYDAVTLALKAGYRHIDTAFGYGNEVAIGQAIRDSDVARSEIFVTTKMAPIDLLNPAIALEKSLKNLDLEYVDLYLMHWPIALNSNNKSHPLLPTLANGKRDILLDRHFVSTYVEMQPLIISGKARAIGVSNMLIKNLKLLLALNDVTVKPAVNQVELHPYLPQHELLAYSKQENIILEAYSPLGSIDSPLLQDENLKNMASSYGTTVASILISWAVWRGTVALPKSANPSRIMSNFQLVRLKESDGLLINNLSKTVGTKRFINPDWDPIVVFND</sequence>
<dbReference type="Proteomes" id="UP000649328">
    <property type="component" value="Unassembled WGS sequence"/>
</dbReference>
<keyword evidence="3" id="KW-0560">Oxidoreductase</keyword>
<evidence type="ECO:0000313" key="14">
    <source>
        <dbReference type="Proteomes" id="UP000649328"/>
    </source>
</evidence>
<dbReference type="EMBL" id="JACBPP010000007">
    <property type="protein sequence ID" value="KAF8000530.1"/>
    <property type="molecule type" value="Genomic_DNA"/>
</dbReference>
<evidence type="ECO:0000256" key="1">
    <source>
        <dbReference type="ARBA" id="ARBA00007905"/>
    </source>
</evidence>
<comment type="catalytic activity">
    <reaction evidence="5">
        <text>isatin + NADPH + H(+) = 3-hydroxyindolin-2-one + NADP(+)</text>
        <dbReference type="Rhea" id="RHEA:68608"/>
        <dbReference type="ChEBI" id="CHEBI:15378"/>
        <dbReference type="ChEBI" id="CHEBI:27539"/>
        <dbReference type="ChEBI" id="CHEBI:28536"/>
        <dbReference type="ChEBI" id="CHEBI:57783"/>
        <dbReference type="ChEBI" id="CHEBI:58349"/>
    </reaction>
</comment>
<comment type="similarity">
    <text evidence="1">Belongs to the aldo/keto reductase family.</text>
</comment>
<dbReference type="FunFam" id="3.20.20.100:FF:000002">
    <property type="entry name" value="2,5-diketo-D-gluconic acid reductase A"/>
    <property type="match status" value="1"/>
</dbReference>
<dbReference type="SUPFAM" id="SSF51430">
    <property type="entry name" value="NAD(P)-linked oxidoreductase"/>
    <property type="match status" value="1"/>
</dbReference>
<reference evidence="13" key="1">
    <citation type="submission" date="2020-10" db="EMBL/GenBank/DDBJ databases">
        <title>The Whole-Genome Sequence of Metschnikowia persimmonesis, a Novel Endophytic Yeast Species Isolated from Medicinal Plant Diospyros kaki Thumb.</title>
        <authorList>
            <person name="Rahmat E."/>
            <person name="Kang Y."/>
        </authorList>
    </citation>
    <scope>NUCLEOTIDE SEQUENCE</scope>
    <source>
        <strain evidence="13">KIOM G15050</strain>
    </source>
</reference>
<comment type="caution">
    <text evidence="13">The sequence shown here is derived from an EMBL/GenBank/DDBJ whole genome shotgun (WGS) entry which is preliminary data.</text>
</comment>
<evidence type="ECO:0000313" key="13">
    <source>
        <dbReference type="EMBL" id="KAF8000530.1"/>
    </source>
</evidence>
<evidence type="ECO:0000256" key="10">
    <source>
        <dbReference type="PIRSR" id="PIRSR000097-2"/>
    </source>
</evidence>
<evidence type="ECO:0000256" key="4">
    <source>
        <dbReference type="ARBA" id="ARBA00050878"/>
    </source>
</evidence>
<feature type="site" description="Lowers pKa of active site Tyr" evidence="11">
    <location>
        <position position="75"/>
    </location>
</feature>
<organism evidence="13 14">
    <name type="scientific">Metschnikowia pulcherrima</name>
    <dbReference type="NCBI Taxonomy" id="27326"/>
    <lineage>
        <taxon>Eukaryota</taxon>
        <taxon>Fungi</taxon>
        <taxon>Dikarya</taxon>
        <taxon>Ascomycota</taxon>
        <taxon>Saccharomycotina</taxon>
        <taxon>Pichiomycetes</taxon>
        <taxon>Metschnikowiaceae</taxon>
        <taxon>Metschnikowia</taxon>
    </lineage>
</organism>
<dbReference type="InterPro" id="IPR036812">
    <property type="entry name" value="NAD(P)_OxRdtase_dom_sf"/>
</dbReference>
<dbReference type="PIRSF" id="PIRSF000097">
    <property type="entry name" value="AKR"/>
    <property type="match status" value="1"/>
</dbReference>
<feature type="binding site" evidence="10">
    <location>
        <position position="106"/>
    </location>
    <ligand>
        <name>substrate</name>
    </ligand>
</feature>
<evidence type="ECO:0000256" key="9">
    <source>
        <dbReference type="PIRSR" id="PIRSR000097-1"/>
    </source>
</evidence>
<evidence type="ECO:0000259" key="12">
    <source>
        <dbReference type="Pfam" id="PF00248"/>
    </source>
</evidence>
<accession>A0A8H7GN25</accession>
<dbReference type="PRINTS" id="PR00069">
    <property type="entry name" value="ALDKETRDTASE"/>
</dbReference>
<dbReference type="GO" id="GO:0047011">
    <property type="term" value="F:2-dehydropantolactone reductase (A-specific) activity"/>
    <property type="evidence" value="ECO:0007669"/>
    <property type="project" value="UniProtKB-ARBA"/>
</dbReference>
<evidence type="ECO:0000256" key="8">
    <source>
        <dbReference type="ARBA" id="ARBA00081322"/>
    </source>
</evidence>
<dbReference type="PANTHER" id="PTHR43827:SF3">
    <property type="entry name" value="NADP-DEPENDENT OXIDOREDUCTASE DOMAIN-CONTAINING PROTEIN"/>
    <property type="match status" value="1"/>
</dbReference>
<dbReference type="InterPro" id="IPR023210">
    <property type="entry name" value="NADP_OxRdtase_dom"/>
</dbReference>
<dbReference type="OrthoDB" id="416253at2759"/>
<dbReference type="GO" id="GO:0042180">
    <property type="term" value="P:ketone metabolic process"/>
    <property type="evidence" value="ECO:0007669"/>
    <property type="project" value="UniProtKB-ARBA"/>
</dbReference>
<evidence type="ECO:0000256" key="2">
    <source>
        <dbReference type="ARBA" id="ARBA00022857"/>
    </source>
</evidence>
<evidence type="ECO:0000256" key="3">
    <source>
        <dbReference type="ARBA" id="ARBA00023002"/>
    </source>
</evidence>
<keyword evidence="14" id="KW-1185">Reference proteome</keyword>
<dbReference type="Gene3D" id="3.20.20.100">
    <property type="entry name" value="NADP-dependent oxidoreductase domain"/>
    <property type="match status" value="1"/>
</dbReference>
<dbReference type="AlphaFoldDB" id="A0A8H7GN25"/>
<evidence type="ECO:0000256" key="6">
    <source>
        <dbReference type="ARBA" id="ARBA00066965"/>
    </source>
</evidence>
<dbReference type="PANTHER" id="PTHR43827">
    <property type="entry name" value="2,5-DIKETO-D-GLUCONIC ACID REDUCTASE"/>
    <property type="match status" value="1"/>
</dbReference>
<keyword evidence="2" id="KW-0521">NADP</keyword>
<dbReference type="EC" id="1.1.1.358" evidence="6"/>
<dbReference type="InterPro" id="IPR020471">
    <property type="entry name" value="AKR"/>
</dbReference>
<protein>
    <recommendedName>
        <fullName evidence="7">2-dehydropantolactone reductase</fullName>
        <ecNumber evidence="6">1.1.1.358</ecNumber>
    </recommendedName>
    <alternativeName>
        <fullName evidence="7">2-dehydropantolactone reductase</fullName>
    </alternativeName>
    <alternativeName>
        <fullName evidence="8">Ketopantoyl-lactone reductase</fullName>
    </alternativeName>
</protein>
<comment type="catalytic activity">
    <reaction evidence="4">
        <text>(R)-pantolactone + NADP(+) = 2-dehydropantolactone + NADPH + H(+)</text>
        <dbReference type="Rhea" id="RHEA:18981"/>
        <dbReference type="ChEBI" id="CHEBI:15378"/>
        <dbReference type="ChEBI" id="CHEBI:16719"/>
        <dbReference type="ChEBI" id="CHEBI:18395"/>
        <dbReference type="ChEBI" id="CHEBI:57783"/>
        <dbReference type="ChEBI" id="CHEBI:58349"/>
        <dbReference type="EC" id="1.1.1.358"/>
    </reaction>
</comment>
<dbReference type="InterPro" id="IPR018170">
    <property type="entry name" value="Aldo/ket_reductase_CS"/>
</dbReference>
<feature type="active site" description="Proton donor" evidence="9">
    <location>
        <position position="50"/>
    </location>
</feature>
<evidence type="ECO:0000256" key="7">
    <source>
        <dbReference type="ARBA" id="ARBA00079693"/>
    </source>
</evidence>
<evidence type="ECO:0000256" key="5">
    <source>
        <dbReference type="ARBA" id="ARBA00051098"/>
    </source>
</evidence>
<evidence type="ECO:0000256" key="11">
    <source>
        <dbReference type="PIRSR" id="PIRSR000097-3"/>
    </source>
</evidence>
<gene>
    <name evidence="13" type="ORF">HF325_005459</name>
</gene>